<gene>
    <name evidence="14" type="primary">ATP8</name>
</gene>
<evidence type="ECO:0000256" key="9">
    <source>
        <dbReference type="ARBA" id="ARBA00023065"/>
    </source>
</evidence>
<dbReference type="EMBL" id="KM244691">
    <property type="protein sequence ID" value="AIW06273.1"/>
    <property type="molecule type" value="Genomic_DNA"/>
</dbReference>
<feature type="transmembrane region" description="Helical" evidence="13">
    <location>
        <begin position="6"/>
        <end position="31"/>
    </location>
</feature>
<evidence type="ECO:0000256" key="6">
    <source>
        <dbReference type="ARBA" id="ARBA00022692"/>
    </source>
</evidence>
<reference evidence="14" key="1">
    <citation type="journal article" date="2014" name="Nucleic Acids Res.">
        <title>Multiplex sequencing of pooled mitochondrial genomes-a crucial step toward biodiversity analysis using mito-metagenomics.</title>
        <authorList>
            <person name="Tang M."/>
            <person name="Tan M."/>
            <person name="Meng G."/>
            <person name="Yang S."/>
            <person name="Su X."/>
            <person name="Liu S."/>
            <person name="Song W."/>
            <person name="Li Y."/>
            <person name="Wu Q."/>
            <person name="Zhang A."/>
            <person name="Zhou X."/>
        </authorList>
    </citation>
    <scope>NUCLEOTIDE SEQUENCE</scope>
    <source>
        <strain evidence="14">CL54</strain>
    </source>
</reference>
<evidence type="ECO:0000256" key="12">
    <source>
        <dbReference type="RuleBase" id="RU003661"/>
    </source>
</evidence>
<keyword evidence="9 12" id="KW-0406">Ion transport</keyword>
<comment type="subunit">
    <text evidence="3">F-type ATPases have 2 components, CF(1) - the catalytic core - and CF(0) - the membrane proton channel.</text>
</comment>
<evidence type="ECO:0000256" key="1">
    <source>
        <dbReference type="ARBA" id="ARBA00004304"/>
    </source>
</evidence>
<keyword evidence="8 13" id="KW-1133">Transmembrane helix</keyword>
<accession>A0A0A0RVD0</accession>
<organism evidence="14">
    <name type="scientific">Ephemerella sp. MT-2014</name>
    <dbReference type="NCBI Taxonomy" id="1560013"/>
    <lineage>
        <taxon>Eukaryota</taxon>
        <taxon>Metazoa</taxon>
        <taxon>Ecdysozoa</taxon>
        <taxon>Arthropoda</taxon>
        <taxon>Hexapoda</taxon>
        <taxon>Insecta</taxon>
        <taxon>Pterygota</taxon>
        <taxon>Palaeoptera</taxon>
        <taxon>Ephemeroptera</taxon>
        <taxon>Pannota</taxon>
        <taxon>Ephemerellidae</taxon>
        <taxon>Ephemerella</taxon>
    </lineage>
</organism>
<dbReference type="AlphaFoldDB" id="A0A0A0RVD0"/>
<evidence type="ECO:0000256" key="8">
    <source>
        <dbReference type="ARBA" id="ARBA00022989"/>
    </source>
</evidence>
<dbReference type="InterPro" id="IPR001421">
    <property type="entry name" value="ATP8_metazoa"/>
</dbReference>
<dbReference type="GO" id="GO:0015986">
    <property type="term" value="P:proton motive force-driven ATP synthesis"/>
    <property type="evidence" value="ECO:0007669"/>
    <property type="project" value="InterPro"/>
</dbReference>
<keyword evidence="10 12" id="KW-0496">Mitochondrion</keyword>
<evidence type="ECO:0000256" key="5">
    <source>
        <dbReference type="ARBA" id="ARBA00022547"/>
    </source>
</evidence>
<evidence type="ECO:0000256" key="3">
    <source>
        <dbReference type="ARBA" id="ARBA00011291"/>
    </source>
</evidence>
<evidence type="ECO:0000256" key="4">
    <source>
        <dbReference type="ARBA" id="ARBA00022448"/>
    </source>
</evidence>
<proteinExistence type="inferred from homology"/>
<dbReference type="Pfam" id="PF00895">
    <property type="entry name" value="ATP-synt_8"/>
    <property type="match status" value="1"/>
</dbReference>
<protein>
    <recommendedName>
        <fullName evidence="12">ATP synthase complex subunit 8</fullName>
    </recommendedName>
</protein>
<keyword evidence="11 13" id="KW-0472">Membrane</keyword>
<evidence type="ECO:0000256" key="7">
    <source>
        <dbReference type="ARBA" id="ARBA00022781"/>
    </source>
</evidence>
<sequence length="54" mass="6118">MPQMAPLSWISLFLIFAATFLLFSVTNYFLYPLSATAALKSGDPSTSQPFNWKW</sequence>
<dbReference type="GO" id="GO:0031966">
    <property type="term" value="C:mitochondrial membrane"/>
    <property type="evidence" value="ECO:0007669"/>
    <property type="project" value="UniProtKB-SubCell"/>
</dbReference>
<keyword evidence="4 12" id="KW-0813">Transport</keyword>
<geneLocation type="mitochondrion" evidence="14"/>
<keyword evidence="5 12" id="KW-0138">CF(0)</keyword>
<keyword evidence="6 12" id="KW-0812">Transmembrane</keyword>
<evidence type="ECO:0000313" key="14">
    <source>
        <dbReference type="EMBL" id="AIW06273.1"/>
    </source>
</evidence>
<evidence type="ECO:0000256" key="10">
    <source>
        <dbReference type="ARBA" id="ARBA00023128"/>
    </source>
</evidence>
<dbReference type="GO" id="GO:0015078">
    <property type="term" value="F:proton transmembrane transporter activity"/>
    <property type="evidence" value="ECO:0007669"/>
    <property type="project" value="InterPro"/>
</dbReference>
<keyword evidence="7 12" id="KW-0375">Hydrogen ion transport</keyword>
<dbReference type="GO" id="GO:0045259">
    <property type="term" value="C:proton-transporting ATP synthase complex"/>
    <property type="evidence" value="ECO:0007669"/>
    <property type="project" value="UniProtKB-KW"/>
</dbReference>
<comment type="similarity">
    <text evidence="2 12">Belongs to the ATPase protein 8 family.</text>
</comment>
<comment type="subcellular location">
    <subcellularLocation>
        <location evidence="1 12">Mitochondrion membrane</location>
        <topology evidence="1 12">Single-pass membrane protein</topology>
    </subcellularLocation>
</comment>
<evidence type="ECO:0000256" key="11">
    <source>
        <dbReference type="ARBA" id="ARBA00023136"/>
    </source>
</evidence>
<evidence type="ECO:0000256" key="2">
    <source>
        <dbReference type="ARBA" id="ARBA00008892"/>
    </source>
</evidence>
<name>A0A0A0RVD0_9INSE</name>
<evidence type="ECO:0000256" key="13">
    <source>
        <dbReference type="SAM" id="Phobius"/>
    </source>
</evidence>